<evidence type="ECO:0000313" key="1">
    <source>
        <dbReference type="EMBL" id="KAL0428108.1"/>
    </source>
</evidence>
<proteinExistence type="predicted"/>
<gene>
    <name evidence="1" type="ORF">Slati_2985600</name>
</gene>
<dbReference type="AlphaFoldDB" id="A0AAW2VFU4"/>
<reference evidence="1" key="1">
    <citation type="submission" date="2020-06" db="EMBL/GenBank/DDBJ databases">
        <authorList>
            <person name="Li T."/>
            <person name="Hu X."/>
            <person name="Zhang T."/>
            <person name="Song X."/>
            <person name="Zhang H."/>
            <person name="Dai N."/>
            <person name="Sheng W."/>
            <person name="Hou X."/>
            <person name="Wei L."/>
        </authorList>
    </citation>
    <scope>NUCLEOTIDE SEQUENCE</scope>
    <source>
        <strain evidence="1">KEN1</strain>
        <tissue evidence="1">Leaf</tissue>
    </source>
</reference>
<protein>
    <recommendedName>
        <fullName evidence="2">LysR family transcriptional regulator</fullName>
    </recommendedName>
</protein>
<accession>A0AAW2VFU4</accession>
<organism evidence="1">
    <name type="scientific">Sesamum latifolium</name>
    <dbReference type="NCBI Taxonomy" id="2727402"/>
    <lineage>
        <taxon>Eukaryota</taxon>
        <taxon>Viridiplantae</taxon>
        <taxon>Streptophyta</taxon>
        <taxon>Embryophyta</taxon>
        <taxon>Tracheophyta</taxon>
        <taxon>Spermatophyta</taxon>
        <taxon>Magnoliopsida</taxon>
        <taxon>eudicotyledons</taxon>
        <taxon>Gunneridae</taxon>
        <taxon>Pentapetalae</taxon>
        <taxon>asterids</taxon>
        <taxon>lamiids</taxon>
        <taxon>Lamiales</taxon>
        <taxon>Pedaliaceae</taxon>
        <taxon>Sesamum</taxon>
    </lineage>
</organism>
<sequence length="106" mass="12043">MPIPTLKKESIDCRHLVASPGWDIYVDRRVPWLPRPHTFQLIYPPRSLSGSTKVADLMASGACNEALINEEFGEADASCSLSIPLPEQPGRDEMIWHYERTGRFFQ</sequence>
<reference evidence="1" key="2">
    <citation type="journal article" date="2024" name="Plant">
        <title>Genomic evolution and insights into agronomic trait innovations of Sesamum species.</title>
        <authorList>
            <person name="Miao H."/>
            <person name="Wang L."/>
            <person name="Qu L."/>
            <person name="Liu H."/>
            <person name="Sun Y."/>
            <person name="Le M."/>
            <person name="Wang Q."/>
            <person name="Wei S."/>
            <person name="Zheng Y."/>
            <person name="Lin W."/>
            <person name="Duan Y."/>
            <person name="Cao H."/>
            <person name="Xiong S."/>
            <person name="Wang X."/>
            <person name="Wei L."/>
            <person name="Li C."/>
            <person name="Ma Q."/>
            <person name="Ju M."/>
            <person name="Zhao R."/>
            <person name="Li G."/>
            <person name="Mu C."/>
            <person name="Tian Q."/>
            <person name="Mei H."/>
            <person name="Zhang T."/>
            <person name="Gao T."/>
            <person name="Zhang H."/>
        </authorList>
    </citation>
    <scope>NUCLEOTIDE SEQUENCE</scope>
    <source>
        <strain evidence="1">KEN1</strain>
    </source>
</reference>
<evidence type="ECO:0008006" key="2">
    <source>
        <dbReference type="Google" id="ProtNLM"/>
    </source>
</evidence>
<name>A0AAW2VFU4_9LAMI</name>
<dbReference type="EMBL" id="JACGWN010000010">
    <property type="protein sequence ID" value="KAL0428108.1"/>
    <property type="molecule type" value="Genomic_DNA"/>
</dbReference>
<comment type="caution">
    <text evidence="1">The sequence shown here is derived from an EMBL/GenBank/DDBJ whole genome shotgun (WGS) entry which is preliminary data.</text>
</comment>